<evidence type="ECO:0000259" key="2">
    <source>
        <dbReference type="PROSITE" id="PS51831"/>
    </source>
</evidence>
<dbReference type="InterPro" id="IPR006675">
    <property type="entry name" value="HDIG_dom"/>
</dbReference>
<dbReference type="CDD" id="cd00077">
    <property type="entry name" value="HDc"/>
    <property type="match status" value="1"/>
</dbReference>
<dbReference type="SUPFAM" id="SSF109604">
    <property type="entry name" value="HD-domain/PDEase-like"/>
    <property type="match status" value="1"/>
</dbReference>
<reference evidence="4" key="1">
    <citation type="submission" date="2017-04" db="EMBL/GenBank/DDBJ databases">
        <authorList>
            <person name="Bumgarner R.E."/>
            <person name="Fredricks D.N."/>
            <person name="Srinivasan S."/>
        </authorList>
    </citation>
    <scope>NUCLEOTIDE SEQUENCE [LARGE SCALE GENOMIC DNA]</scope>
    <source>
        <strain evidence="4">KA00405</strain>
    </source>
</reference>
<dbReference type="SMART" id="SM00471">
    <property type="entry name" value="HDc"/>
    <property type="match status" value="1"/>
</dbReference>
<dbReference type="Pfam" id="PF07698">
    <property type="entry name" value="7TM-7TMR_HD"/>
    <property type="match status" value="1"/>
</dbReference>
<feature type="transmembrane region" description="Helical" evidence="1">
    <location>
        <begin position="445"/>
        <end position="465"/>
    </location>
</feature>
<dbReference type="PANTHER" id="PTHR36442:SF1">
    <property type="entry name" value="CYCLIC-DI-AMP PHOSPHODIESTERASE PGPH"/>
    <property type="match status" value="1"/>
</dbReference>
<keyword evidence="1" id="KW-0812">Transmembrane</keyword>
<feature type="transmembrane region" description="Helical" evidence="1">
    <location>
        <begin position="387"/>
        <end position="405"/>
    </location>
</feature>
<feature type="transmembrane region" description="Helical" evidence="1">
    <location>
        <begin position="411"/>
        <end position="433"/>
    </location>
</feature>
<dbReference type="NCBIfam" id="TIGR00277">
    <property type="entry name" value="HDIG"/>
    <property type="match status" value="1"/>
</dbReference>
<dbReference type="Proteomes" id="UP000236394">
    <property type="component" value="Unassembled WGS sequence"/>
</dbReference>
<dbReference type="PROSITE" id="PS51831">
    <property type="entry name" value="HD"/>
    <property type="match status" value="1"/>
</dbReference>
<dbReference type="InterPro" id="IPR011621">
    <property type="entry name" value="Metal-dep_PHydrolase_7TM_intra"/>
</dbReference>
<keyword evidence="1" id="KW-1133">Transmembrane helix</keyword>
<dbReference type="AlphaFoldDB" id="A0A2J8B4R5"/>
<feature type="transmembrane region" description="Helical" evidence="1">
    <location>
        <begin position="323"/>
        <end position="341"/>
    </location>
</feature>
<feature type="transmembrane region" description="Helical" evidence="1">
    <location>
        <begin position="361"/>
        <end position="380"/>
    </location>
</feature>
<proteinExistence type="predicted"/>
<accession>A0A2J8B4R5</accession>
<dbReference type="Pfam" id="PF01966">
    <property type="entry name" value="HD"/>
    <property type="match status" value="1"/>
</dbReference>
<gene>
    <name evidence="3" type="ORF">B7R76_02415</name>
</gene>
<dbReference type="InterPro" id="IPR006674">
    <property type="entry name" value="HD_domain"/>
</dbReference>
<dbReference type="PANTHER" id="PTHR36442">
    <property type="entry name" value="CYCLIC-DI-AMP PHOSPHODIESTERASE PGPH"/>
    <property type="match status" value="1"/>
</dbReference>
<dbReference type="InterPro" id="IPR052722">
    <property type="entry name" value="PgpH_phosphodiesterase"/>
</dbReference>
<evidence type="ECO:0000256" key="1">
    <source>
        <dbReference type="SAM" id="Phobius"/>
    </source>
</evidence>
<sequence length="715" mass="79039">MRKFTDRLHKVKINFSEGLVTFLTVLALIVVFLLIYQAVIPVSYNLQVGSIADEDIVLSRAVIDRVKTKAKAERQASQVADIYNRSEEIAQKNLADLATLFKRVDAERKKISDKFITKSDSSDADWLPTNAEITAAVGDAKKILPDYLAETLSDADWQLFFTMNPSTYEMVKSNAERLADYLVKKEITSYNLLSVVQNELDTLKVNSKSFASEYSLVGDLLRAIIKPNMVFNHETTLAARKDAYDAAIAQPVMIEKGTRVVLKGDKISSIEYQILRDAGLINAGSWDWQILLGTLLDVLAVFFIGRAYLAGHLVDGLTDAKRIVSILVTFLLPIIIAAYGAEFSPFMAPVYFATIIFTTYYGMRLALVFSACLLMLVFPIADMNFQFLFCSLVGVIVCAMLTDNFTKRNRYALVILMAAIAPTFTSIALDLLMKTSSGVMLSNSLIFFAVGALSAVAAIGVMPLYEIVLDAVSPLRLVELSNPNQPLLKRLLIEAPGTAQHSAMVANLAEVAAESIGANALLSRVGALYHDIGKLNNPSYFTENQFGENPHDKLSPEESAKIIFAHVTDGVKLAEENRLPEAVTAFIVEHHGDTVLMSIYPKACKIAEEKGMPLPDPADFSYPGRIPQSKETGIVMIADSVEAAMKSTGYRDLVNTEKLIRKIVKGKNDQDQLVDSGLSYQEVEKMVQAFLRVYEGQFHERLKYPDANPVSKRKM</sequence>
<comment type="caution">
    <text evidence="3">The sequence shown here is derived from an EMBL/GenBank/DDBJ whole genome shotgun (WGS) entry which is preliminary data.</text>
</comment>
<dbReference type="Gene3D" id="1.10.3210.10">
    <property type="entry name" value="Hypothetical protein af1432"/>
    <property type="match status" value="1"/>
</dbReference>
<feature type="domain" description="HD" evidence="2">
    <location>
        <begin position="498"/>
        <end position="644"/>
    </location>
</feature>
<keyword evidence="1" id="KW-0472">Membrane</keyword>
<organism evidence="3 4">
    <name type="scientific">Mageeibacillus indolicus</name>
    <dbReference type="NCBI Taxonomy" id="884684"/>
    <lineage>
        <taxon>Bacteria</taxon>
        <taxon>Bacillati</taxon>
        <taxon>Bacillota</taxon>
        <taxon>Clostridia</taxon>
        <taxon>Eubacteriales</taxon>
        <taxon>Oscillospiraceae</taxon>
        <taxon>Mageeibacillus</taxon>
    </lineage>
</organism>
<protein>
    <recommendedName>
        <fullName evidence="2">HD domain-containing protein</fullName>
    </recommendedName>
</protein>
<dbReference type="InterPro" id="IPR011624">
    <property type="entry name" value="Metal-dep_PHydrolase_7TM_extra"/>
</dbReference>
<dbReference type="Pfam" id="PF07697">
    <property type="entry name" value="7TMR-HDED"/>
    <property type="match status" value="1"/>
</dbReference>
<feature type="transmembrane region" description="Helical" evidence="1">
    <location>
        <begin position="20"/>
        <end position="39"/>
    </location>
</feature>
<name>A0A2J8B4R5_9FIRM</name>
<feature type="transmembrane region" description="Helical" evidence="1">
    <location>
        <begin position="290"/>
        <end position="311"/>
    </location>
</feature>
<dbReference type="RefSeq" id="WP_102892310.1">
    <property type="nucleotide sequence ID" value="NZ_NBZD01000001.1"/>
</dbReference>
<evidence type="ECO:0000313" key="3">
    <source>
        <dbReference type="EMBL" id="PNH19753.1"/>
    </source>
</evidence>
<evidence type="ECO:0000313" key="4">
    <source>
        <dbReference type="Proteomes" id="UP000236394"/>
    </source>
</evidence>
<dbReference type="InterPro" id="IPR003607">
    <property type="entry name" value="HD/PDEase_dom"/>
</dbReference>
<dbReference type="EMBL" id="NBZD01000001">
    <property type="protein sequence ID" value="PNH19753.1"/>
    <property type="molecule type" value="Genomic_DNA"/>
</dbReference>